<gene>
    <name evidence="2" type="ORF">KS2013_964</name>
</gene>
<name>A0A1B3BA74_9GAMM</name>
<dbReference type="EMBL" id="CP012418">
    <property type="protein sequence ID" value="AOE49685.1"/>
    <property type="molecule type" value="Genomic_DNA"/>
</dbReference>
<dbReference type="KEGG" id="ksd:KS2013_964"/>
<dbReference type="STRING" id="1144748.KS2013_964"/>
<accession>A0A1B3BA74</accession>
<sequence length="405" mass="46900" precursor="true">MIVSIQGFFRIFFLTVFSLSFSQLTVAAEWSGVVSSEGRYFFKEGDFGQKQSEFSVALEPEFYHRWEDSDWSIVFKPFLRWDSLDDERTHADIRELMLRYVGDDWELKAGVSKVFWGVAESQHLVDIINQTDFVENIDGEDKLGQQMVVLSTEQDFGLIEFFVLPGFRERTFADEEGRFRFPLTIDEDNPIYADEDGKQRLDAAVRWSRWVGDWDIGVSHFSGTSREPLFVVDDSNPLQPKLRPYYVTIDQTAVDVQVTKGAWLWKLEAMTRSGFGEDRYWASVGGLEYTFFGITESGADLGMILEYQYDSRDTLPGGFEQQDVAVAGFRLAMNDIPSTEALLVYSQGEGQKFVNFEASRRLGNDWKMILEARMFSVDDEQQPFESQLYPFRNDDYISLTFERYF</sequence>
<evidence type="ECO:0000313" key="2">
    <source>
        <dbReference type="EMBL" id="AOE49685.1"/>
    </source>
</evidence>
<proteinExistence type="predicted"/>
<dbReference type="PATRIC" id="fig|1144748.3.peg.975"/>
<keyword evidence="1" id="KW-0732">Signal</keyword>
<feature type="chain" id="PRO_5008544087" evidence="1">
    <location>
        <begin position="28"/>
        <end position="405"/>
    </location>
</feature>
<protein>
    <submittedName>
        <fullName evidence="2">Uncharacterized protein</fullName>
    </submittedName>
</protein>
<evidence type="ECO:0000313" key="3">
    <source>
        <dbReference type="Proteomes" id="UP000094147"/>
    </source>
</evidence>
<dbReference type="RefSeq" id="WP_068990556.1">
    <property type="nucleotide sequence ID" value="NZ_CP012418.1"/>
</dbReference>
<keyword evidence="3" id="KW-1185">Reference proteome</keyword>
<evidence type="ECO:0000256" key="1">
    <source>
        <dbReference type="SAM" id="SignalP"/>
    </source>
</evidence>
<dbReference type="Proteomes" id="UP000094147">
    <property type="component" value="Chromosome"/>
</dbReference>
<dbReference type="AlphaFoldDB" id="A0A1B3BA74"/>
<feature type="signal peptide" evidence="1">
    <location>
        <begin position="1"/>
        <end position="27"/>
    </location>
</feature>
<reference evidence="3" key="1">
    <citation type="submission" date="2015-08" db="EMBL/GenBank/DDBJ databases">
        <authorList>
            <person name="Kim K.M."/>
        </authorList>
    </citation>
    <scope>NUCLEOTIDE SEQUENCE [LARGE SCALE GENOMIC DNA]</scope>
    <source>
        <strain evidence="3">KCTC 23892</strain>
    </source>
</reference>
<organism evidence="2 3">
    <name type="scientific">Kangiella sediminilitoris</name>
    <dbReference type="NCBI Taxonomy" id="1144748"/>
    <lineage>
        <taxon>Bacteria</taxon>
        <taxon>Pseudomonadati</taxon>
        <taxon>Pseudomonadota</taxon>
        <taxon>Gammaproteobacteria</taxon>
        <taxon>Kangiellales</taxon>
        <taxon>Kangiellaceae</taxon>
        <taxon>Kangiella</taxon>
    </lineage>
</organism>